<accession>A0A060Y0E1</accession>
<feature type="compositionally biased region" description="Low complexity" evidence="1">
    <location>
        <begin position="183"/>
        <end position="207"/>
    </location>
</feature>
<protein>
    <recommendedName>
        <fullName evidence="4">SUMO-interacting motif-containing protein 1</fullName>
    </recommendedName>
</protein>
<gene>
    <name evidence="2" type="ORF">GSONMT00043262001</name>
</gene>
<feature type="compositionally biased region" description="Polar residues" evidence="1">
    <location>
        <begin position="421"/>
        <end position="460"/>
    </location>
</feature>
<feature type="region of interest" description="Disordered" evidence="1">
    <location>
        <begin position="182"/>
        <end position="207"/>
    </location>
</feature>
<evidence type="ECO:0000313" key="2">
    <source>
        <dbReference type="EMBL" id="CDQ85393.1"/>
    </source>
</evidence>
<organism evidence="2 3">
    <name type="scientific">Oncorhynchus mykiss</name>
    <name type="common">Rainbow trout</name>
    <name type="synonym">Salmo gairdneri</name>
    <dbReference type="NCBI Taxonomy" id="8022"/>
    <lineage>
        <taxon>Eukaryota</taxon>
        <taxon>Metazoa</taxon>
        <taxon>Chordata</taxon>
        <taxon>Craniata</taxon>
        <taxon>Vertebrata</taxon>
        <taxon>Euteleostomi</taxon>
        <taxon>Actinopterygii</taxon>
        <taxon>Neopterygii</taxon>
        <taxon>Teleostei</taxon>
        <taxon>Protacanthopterygii</taxon>
        <taxon>Salmoniformes</taxon>
        <taxon>Salmonidae</taxon>
        <taxon>Salmoninae</taxon>
        <taxon>Oncorhynchus</taxon>
    </lineage>
</organism>
<feature type="region of interest" description="Disordered" evidence="1">
    <location>
        <begin position="410"/>
        <end position="467"/>
    </location>
</feature>
<evidence type="ECO:0008006" key="4">
    <source>
        <dbReference type="Google" id="ProtNLM"/>
    </source>
</evidence>
<dbReference type="PANTHER" id="PTHR23187">
    <property type="entry name" value="FLJ44216 PROTEIN-RELATED"/>
    <property type="match status" value="1"/>
</dbReference>
<feature type="compositionally biased region" description="Polar residues" evidence="1">
    <location>
        <begin position="129"/>
        <end position="138"/>
    </location>
</feature>
<feature type="region of interest" description="Disordered" evidence="1">
    <location>
        <begin position="531"/>
        <end position="550"/>
    </location>
</feature>
<feature type="region of interest" description="Disordered" evidence="1">
    <location>
        <begin position="72"/>
        <end position="142"/>
    </location>
</feature>
<dbReference type="Proteomes" id="UP000193380">
    <property type="component" value="Unassembled WGS sequence"/>
</dbReference>
<feature type="compositionally biased region" description="Polar residues" evidence="1">
    <location>
        <begin position="358"/>
        <end position="374"/>
    </location>
</feature>
<reference evidence="2" key="2">
    <citation type="submission" date="2014-03" db="EMBL/GenBank/DDBJ databases">
        <authorList>
            <person name="Genoscope - CEA"/>
        </authorList>
    </citation>
    <scope>NUCLEOTIDE SEQUENCE</scope>
</reference>
<sequence length="971" mass="107950">MNTILAYSKLEMDDIISLSSGSGEDSDVEVVGVYSDTENKAEAIPFIRGGWVNLAAYTPFVIDITGRRWALPPPRRRRRRDPGGPVEVVDLSDNNLSDHSDPGPVSPLPQGEKKTEGLSKHKGPHTKSPDSLSCSPTEQELENKAVLKAEERDILESNQSSLRDSSSTQDVKNAVKCSDVDIPKCPVKSPSVPKSEPPAGKAKASGSSSYQITWESQQCLGITSQPLCEGKGEQECLKAKTQTSTIPNEALTSCTGKVENHALEEQEIESMFTTDKPLLTEEREEPGSPQSILYATLSLSPQSLDSPYYDPDDIDPDPFRFSEDWGVHETRHNDTCYSPTHIPFESSLSPPLPDDQTVCLNQSDPDNYPTSTHSLKQDPVYPYCSPTNGTGSVLLEEINQLQALNRTIFSPCSPSIEPDQQAPQNSQLTTGSNSPGSCMGGTHSNNESQPNRTPSPTSTVILAGESPDWPVDETEADLVMDSPLYMCSSIPSDPPMSLRSEDMDVEAGPRSPDASQPGLGAEGLMTTAWRDGNEGEEMGGERVGGENDMEVSREDRRYVCPIQLRKLRQLMAGPVQHLEDEEEEDDGFGDPEPLCRQSLSLVYSTMEENYPEGTLQLLSDLLQPRFFPPIDITTHLLRGILLDPQCPNFLCLEAYTLLMRTQRHNHTDQTTIPWDWELLTSVMAAEQSRGRRLCCEVVRMLLQYVVQTMEDDFRVKLSFRDLHHSIAKATLSCDVRFTQVRDVINWLFAAIVKSTGDKDNMSADIELKTQKEKDEHLKMVFLLQKMLSFALEVDRSPALNSSKLSGELFHTLISTVCLRQHRMLMLETLESRLLRCKLIEHLLHHASPQKTPLPMSLSLLLHFLHNATLPPDPTDGAESWKKWEELVQLLWMLLLSYEEVMKGHLRSAVTERGGYGRAPIQTVNDSLSRLAVQEAIEAILSRAQADLGQDLPPHVHESLTYLQDHLLASAH</sequence>
<evidence type="ECO:0000313" key="3">
    <source>
        <dbReference type="Proteomes" id="UP000193380"/>
    </source>
</evidence>
<proteinExistence type="predicted"/>
<dbReference type="EMBL" id="FR906787">
    <property type="protein sequence ID" value="CDQ85393.1"/>
    <property type="molecule type" value="Genomic_DNA"/>
</dbReference>
<dbReference type="GO" id="GO:0032184">
    <property type="term" value="F:SUMO polymer binding"/>
    <property type="evidence" value="ECO:0007669"/>
    <property type="project" value="TreeGrafter"/>
</dbReference>
<dbReference type="PaxDb" id="8022-A0A060Y0E1"/>
<dbReference type="AlphaFoldDB" id="A0A060Y0E1"/>
<evidence type="ECO:0000256" key="1">
    <source>
        <dbReference type="SAM" id="MobiDB-lite"/>
    </source>
</evidence>
<reference evidence="2" key="1">
    <citation type="journal article" date="2014" name="Nat. Commun.">
        <title>The rainbow trout genome provides novel insights into evolution after whole-genome duplication in vertebrates.</title>
        <authorList>
            <person name="Berthelot C."/>
            <person name="Brunet F."/>
            <person name="Chalopin D."/>
            <person name="Juanchich A."/>
            <person name="Bernard M."/>
            <person name="Noel B."/>
            <person name="Bento P."/>
            <person name="Da Silva C."/>
            <person name="Labadie K."/>
            <person name="Alberti A."/>
            <person name="Aury J.M."/>
            <person name="Louis A."/>
            <person name="Dehais P."/>
            <person name="Bardou P."/>
            <person name="Montfort J."/>
            <person name="Klopp C."/>
            <person name="Cabau C."/>
            <person name="Gaspin C."/>
            <person name="Thorgaard G.H."/>
            <person name="Boussaha M."/>
            <person name="Quillet E."/>
            <person name="Guyomard R."/>
            <person name="Galiana D."/>
            <person name="Bobe J."/>
            <person name="Volff J.N."/>
            <person name="Genet C."/>
            <person name="Wincker P."/>
            <person name="Jaillon O."/>
            <person name="Roest Crollius H."/>
            <person name="Guiguen Y."/>
        </authorList>
    </citation>
    <scope>NUCLEOTIDE SEQUENCE [LARGE SCALE GENOMIC DNA]</scope>
</reference>
<feature type="region of interest" description="Disordered" evidence="1">
    <location>
        <begin position="342"/>
        <end position="382"/>
    </location>
</feature>
<dbReference type="PANTHER" id="PTHR23187:SF3">
    <property type="entry name" value="SUMO-INTERACTING MOTIF-CONTAINING PROTEIN 1"/>
    <property type="match status" value="1"/>
</dbReference>
<name>A0A060Y0E1_ONCMY</name>
<feature type="region of interest" description="Disordered" evidence="1">
    <location>
        <begin position="494"/>
        <end position="521"/>
    </location>
</feature>
<dbReference type="STRING" id="8022.A0A060Y0E1"/>
<dbReference type="InterPro" id="IPR052119">
    <property type="entry name" value="ElonginBC-PRC2_ViralRestrict"/>
</dbReference>
<feature type="compositionally biased region" description="Basic and acidic residues" evidence="1">
    <location>
        <begin position="539"/>
        <end position="550"/>
    </location>
</feature>